<proteinExistence type="predicted"/>
<dbReference type="EMBL" id="JBBEGL010000005">
    <property type="protein sequence ID" value="MEJ2888430.1"/>
    <property type="molecule type" value="Genomic_DNA"/>
</dbReference>
<dbReference type="Proteomes" id="UP001370100">
    <property type="component" value="Unassembled WGS sequence"/>
</dbReference>
<evidence type="ECO:0000313" key="2">
    <source>
        <dbReference type="Proteomes" id="UP001370100"/>
    </source>
</evidence>
<name>A0ABU8N7Q0_9PSEU</name>
<accession>A0ABU8N7Q0</accession>
<dbReference type="RefSeq" id="WP_337714990.1">
    <property type="nucleotide sequence ID" value="NZ_JBBEGL010000005.1"/>
</dbReference>
<organism evidence="1 2">
    <name type="scientific">Actinomycetospora aeridis</name>
    <dbReference type="NCBI Taxonomy" id="3129231"/>
    <lineage>
        <taxon>Bacteria</taxon>
        <taxon>Bacillati</taxon>
        <taxon>Actinomycetota</taxon>
        <taxon>Actinomycetes</taxon>
        <taxon>Pseudonocardiales</taxon>
        <taxon>Pseudonocardiaceae</taxon>
        <taxon>Actinomycetospora</taxon>
    </lineage>
</organism>
<evidence type="ECO:0000313" key="1">
    <source>
        <dbReference type="EMBL" id="MEJ2888430.1"/>
    </source>
</evidence>
<gene>
    <name evidence="1" type="ORF">WCD41_18365</name>
</gene>
<reference evidence="1 2" key="1">
    <citation type="submission" date="2024-03" db="EMBL/GenBank/DDBJ databases">
        <title>Actinomycetospora sp. OC33-EN06, a novel actinomycete isolated from wild orchid (Aerides multiflora).</title>
        <authorList>
            <person name="Suriyachadkun C."/>
        </authorList>
    </citation>
    <scope>NUCLEOTIDE SEQUENCE [LARGE SCALE GENOMIC DNA]</scope>
    <source>
        <strain evidence="1 2">OC33-EN06</strain>
    </source>
</reference>
<comment type="caution">
    <text evidence="1">The sequence shown here is derived from an EMBL/GenBank/DDBJ whole genome shotgun (WGS) entry which is preliminary data.</text>
</comment>
<keyword evidence="2" id="KW-1185">Reference proteome</keyword>
<protein>
    <submittedName>
        <fullName evidence="1">Uncharacterized protein</fullName>
    </submittedName>
</protein>
<sequence length="54" mass="5746">MATIADDPPETSTAFSEWLGDQDLEHLAALARAARATGESFGRLLRADGRGGWS</sequence>